<keyword evidence="13 20" id="KW-1133">Transmembrane helix</keyword>
<evidence type="ECO:0000256" key="19">
    <source>
        <dbReference type="ARBA" id="ARBA00048383"/>
    </source>
</evidence>
<evidence type="ECO:0000256" key="10">
    <source>
        <dbReference type="ARBA" id="ARBA00022781"/>
    </source>
</evidence>
<evidence type="ECO:0000256" key="14">
    <source>
        <dbReference type="ARBA" id="ARBA00023065"/>
    </source>
</evidence>
<keyword evidence="8 20" id="KW-0812">Transmembrane</keyword>
<evidence type="ECO:0000313" key="22">
    <source>
        <dbReference type="EMBL" id="SAI75992.1"/>
    </source>
</evidence>
<organism evidence="22">
    <name type="scientific">Botryococcus braunii Showa</name>
    <dbReference type="NCBI Taxonomy" id="1202541"/>
    <lineage>
        <taxon>Eukaryota</taxon>
        <taxon>Viridiplantae</taxon>
        <taxon>Chlorophyta</taxon>
        <taxon>core chlorophytes</taxon>
        <taxon>Trebouxiophyceae</taxon>
        <taxon>Trebouxiophyceae incertae sedis</taxon>
        <taxon>Elliptochloris clade</taxon>
        <taxon>Botryococcus</taxon>
    </lineage>
</organism>
<protein>
    <recommendedName>
        <fullName evidence="5">H(+)-transporting two-sector ATPase</fullName>
        <ecNumber evidence="5">7.1.2.2</ecNumber>
    </recommendedName>
    <alternativeName>
        <fullName evidence="18">Mitochondrial protein YMF19</fullName>
    </alternativeName>
</protein>
<dbReference type="AlphaFoldDB" id="A0A167RLB6"/>
<dbReference type="GO" id="GO:1902600">
    <property type="term" value="P:proton transmembrane transport"/>
    <property type="evidence" value="ECO:0007669"/>
    <property type="project" value="UniProtKB-KW"/>
</dbReference>
<comment type="subunit">
    <text evidence="4">F-type ATPases have 2 components, CF(1) - the catalytic core - and CF(0) - the membrane proton channel. CF(1) has five subunits: alpha(3), beta(3), gamma(1), delta(1), epsilon(1). CF(0) has three main subunits: a, b and c.</text>
</comment>
<evidence type="ECO:0000256" key="11">
    <source>
        <dbReference type="ARBA" id="ARBA00022840"/>
    </source>
</evidence>
<geneLocation type="mitochondrion" evidence="22"/>
<evidence type="ECO:0000256" key="17">
    <source>
        <dbReference type="ARBA" id="ARBA00023310"/>
    </source>
</evidence>
<keyword evidence="11" id="KW-0067">ATP-binding</keyword>
<keyword evidence="12" id="KW-1278">Translocase</keyword>
<evidence type="ECO:0000256" key="3">
    <source>
        <dbReference type="ARBA" id="ARBA00010946"/>
    </source>
</evidence>
<evidence type="ECO:0000256" key="5">
    <source>
        <dbReference type="ARBA" id="ARBA00012473"/>
    </source>
</evidence>
<dbReference type="GO" id="GO:0006754">
    <property type="term" value="P:ATP biosynthetic process"/>
    <property type="evidence" value="ECO:0007669"/>
    <property type="project" value="UniProtKB-KW"/>
</dbReference>
<comment type="function">
    <text evidence="1">This is one of the chains of the nonenzymatic component (CF(0) subunit) of the mitochondrial ATPase complex.</text>
</comment>
<comment type="catalytic activity">
    <reaction evidence="19">
        <text>ATP + H2O + 4 H(+)(in) = ADP + phosphate + 5 H(+)(out)</text>
        <dbReference type="Rhea" id="RHEA:57720"/>
        <dbReference type="ChEBI" id="CHEBI:15377"/>
        <dbReference type="ChEBI" id="CHEBI:15378"/>
        <dbReference type="ChEBI" id="CHEBI:30616"/>
        <dbReference type="ChEBI" id="CHEBI:43474"/>
        <dbReference type="ChEBI" id="CHEBI:456216"/>
        <dbReference type="EC" id="7.1.2.2"/>
    </reaction>
</comment>
<gene>
    <name evidence="22" type="primary">atp8</name>
</gene>
<keyword evidence="17" id="KW-0066">ATP synthesis</keyword>
<evidence type="ECO:0000256" key="2">
    <source>
        <dbReference type="ARBA" id="ARBA00004304"/>
    </source>
</evidence>
<keyword evidence="10" id="KW-0375">Hydrogen ion transport</keyword>
<evidence type="ECO:0000256" key="4">
    <source>
        <dbReference type="ARBA" id="ARBA00011648"/>
    </source>
</evidence>
<dbReference type="EC" id="7.1.2.2" evidence="5"/>
<keyword evidence="14" id="KW-0406">Ion transport</keyword>
<keyword evidence="7" id="KW-0138">CF(0)</keyword>
<evidence type="ECO:0000256" key="18">
    <source>
        <dbReference type="ARBA" id="ARBA00030649"/>
    </source>
</evidence>
<sequence>MPQLDKVTFFSQFFWTFIIFLAFYLYIYKYFLPKISRILLFREKRISQSQQGVTTLGEERSKIRQGVEMVMDRTLQASKGLFSDTLSKTSQWCDSVLKDTHRTKWKETNRSYVSSIGENSLSQNLSLLTFFPLLPKKILLSSLCAKLKTGN</sequence>
<comment type="similarity">
    <text evidence="3">Belongs to the ATPase protein YMF19 family.</text>
</comment>
<name>A0A167RLB6_BOTBR</name>
<dbReference type="EMBL" id="LT545992">
    <property type="protein sequence ID" value="SAI75992.1"/>
    <property type="molecule type" value="Genomic_DNA"/>
</dbReference>
<keyword evidence="15 22" id="KW-0496">Mitochondrion</keyword>
<dbReference type="PANTHER" id="PTHR36816">
    <property type="entry name" value="ATP SYNTHASE PROTEIN YMF19"/>
    <property type="match status" value="1"/>
</dbReference>
<evidence type="ECO:0000256" key="16">
    <source>
        <dbReference type="ARBA" id="ARBA00023136"/>
    </source>
</evidence>
<evidence type="ECO:0000256" key="1">
    <source>
        <dbReference type="ARBA" id="ARBA00003096"/>
    </source>
</evidence>
<comment type="subcellular location">
    <subcellularLocation>
        <location evidence="2">Mitochondrion membrane</location>
        <topology evidence="2">Single-pass membrane protein</topology>
    </subcellularLocation>
</comment>
<dbReference type="Pfam" id="PF02326">
    <property type="entry name" value="YMF19"/>
    <property type="match status" value="1"/>
</dbReference>
<feature type="domain" description="ATP synthase YMF19-like N-terminal" evidence="21">
    <location>
        <begin position="2"/>
        <end position="76"/>
    </location>
</feature>
<keyword evidence="16 20" id="KW-0472">Membrane</keyword>
<dbReference type="PANTHER" id="PTHR36816:SF1">
    <property type="entry name" value="ATP SYNTHASE PROTEIN YMF19"/>
    <property type="match status" value="1"/>
</dbReference>
<proteinExistence type="inferred from homology"/>
<evidence type="ECO:0000256" key="15">
    <source>
        <dbReference type="ARBA" id="ARBA00023128"/>
    </source>
</evidence>
<evidence type="ECO:0000256" key="13">
    <source>
        <dbReference type="ARBA" id="ARBA00022989"/>
    </source>
</evidence>
<accession>A0A167RLB6</accession>
<keyword evidence="6" id="KW-0813">Transport</keyword>
<evidence type="ECO:0000256" key="7">
    <source>
        <dbReference type="ARBA" id="ARBA00022547"/>
    </source>
</evidence>
<reference evidence="22" key="1">
    <citation type="journal article" date="2016" name="Genome Announc.">
        <title>Complete Chloroplast and Mitochondrial Genome Sequences of the Hydrocarbon Oil-Producing Green Microalga Botryococcus braunii Race B (Showa).</title>
        <authorList>
            <person name="Blifernez-Klassen O."/>
            <person name="Wibberg D."/>
            <person name="Winkler A."/>
            <person name="Blom J."/>
            <person name="Goesmann A."/>
            <person name="Kalinowski J."/>
            <person name="Kruse O."/>
        </authorList>
    </citation>
    <scope>NUCLEOTIDE SEQUENCE</scope>
    <source>
        <strain evidence="22">Showa</strain>
    </source>
</reference>
<feature type="transmembrane region" description="Helical" evidence="20">
    <location>
        <begin position="12"/>
        <end position="32"/>
    </location>
</feature>
<evidence type="ECO:0000256" key="12">
    <source>
        <dbReference type="ARBA" id="ARBA00022967"/>
    </source>
</evidence>
<dbReference type="GO" id="GO:0045259">
    <property type="term" value="C:proton-transporting ATP synthase complex"/>
    <property type="evidence" value="ECO:0007669"/>
    <property type="project" value="UniProtKB-KW"/>
</dbReference>
<dbReference type="InterPro" id="IPR044975">
    <property type="entry name" value="YMF19-like"/>
</dbReference>
<evidence type="ECO:0000256" key="9">
    <source>
        <dbReference type="ARBA" id="ARBA00022741"/>
    </source>
</evidence>
<evidence type="ECO:0000256" key="8">
    <source>
        <dbReference type="ARBA" id="ARBA00022692"/>
    </source>
</evidence>
<dbReference type="GO" id="GO:0005524">
    <property type="term" value="F:ATP binding"/>
    <property type="evidence" value="ECO:0007669"/>
    <property type="project" value="UniProtKB-KW"/>
</dbReference>
<evidence type="ECO:0000256" key="20">
    <source>
        <dbReference type="SAM" id="Phobius"/>
    </source>
</evidence>
<evidence type="ECO:0000259" key="21">
    <source>
        <dbReference type="Pfam" id="PF02326"/>
    </source>
</evidence>
<evidence type="ECO:0000256" key="6">
    <source>
        <dbReference type="ARBA" id="ARBA00022448"/>
    </source>
</evidence>
<keyword evidence="9" id="KW-0547">Nucleotide-binding</keyword>
<dbReference type="GO" id="GO:0031966">
    <property type="term" value="C:mitochondrial membrane"/>
    <property type="evidence" value="ECO:0007669"/>
    <property type="project" value="UniProtKB-SubCell"/>
</dbReference>
<dbReference type="InterPro" id="IPR003319">
    <property type="entry name" value="YMF19-like_N"/>
</dbReference>